<accession>A0A8S1HMU6</accession>
<reference evidence="3" key="1">
    <citation type="submission" date="2020-10" db="EMBL/GenBank/DDBJ databases">
        <authorList>
            <person name="Kikuchi T."/>
        </authorList>
    </citation>
    <scope>NUCLEOTIDE SEQUENCE</scope>
    <source>
        <strain evidence="3">NKZ352</strain>
    </source>
</reference>
<protein>
    <recommendedName>
        <fullName evidence="2">Apple domain-containing protein</fullName>
    </recommendedName>
</protein>
<evidence type="ECO:0000256" key="1">
    <source>
        <dbReference type="SAM" id="SignalP"/>
    </source>
</evidence>
<dbReference type="SUPFAM" id="SSF57414">
    <property type="entry name" value="Hairpin loop containing domain-like"/>
    <property type="match status" value="1"/>
</dbReference>
<dbReference type="InterPro" id="IPR003609">
    <property type="entry name" value="Pan_app"/>
</dbReference>
<feature type="chain" id="PRO_5035855135" description="Apple domain-containing protein" evidence="1">
    <location>
        <begin position="20"/>
        <end position="371"/>
    </location>
</feature>
<dbReference type="AlphaFoldDB" id="A0A8S1HMU6"/>
<feature type="signal peptide" evidence="1">
    <location>
        <begin position="1"/>
        <end position="19"/>
    </location>
</feature>
<feature type="domain" description="Apple" evidence="2">
    <location>
        <begin position="26"/>
        <end position="77"/>
    </location>
</feature>
<comment type="caution">
    <text evidence="3">The sequence shown here is derived from an EMBL/GenBank/DDBJ whole genome shotgun (WGS) entry which is preliminary data.</text>
</comment>
<evidence type="ECO:0000259" key="2">
    <source>
        <dbReference type="Pfam" id="PF00024"/>
    </source>
</evidence>
<sequence>MVASYLLLIFFLELSFSSSHSWSYILITGTFTGVKSDSQHPEIGSEDDCKALCQKKRGCWGFSYKSSCNLFNATADDVMVKRGDSGDVIWLMVNYNLTTCASFEDIQMGLSYDPQTSACNVFDASVDNVVVERDHSGDYIWLMLNYNLTSCGTYTGVSSVSQHPEIGSLSGCKTLCEGIAGCWGFSYKSSCNLFNATSDNVVVNRGDTGDVVWLMVNYNLSTCGSIDDIQMGFSYNTICNLFNATSDAVVVKREHPGDVIWLMLNYNLTKCGTLDDIQMLWSDPYCVNFTCGVVEPMLQWKIEVQGSTYSSVTAVNETVSCGGLCFFPSTACLEGYSSHVDDSKTLTQHQVAALGMDHLNSSSYVVSTPGP</sequence>
<gene>
    <name evidence="3" type="ORF">CAUJ_LOCUS12464</name>
</gene>
<keyword evidence="1" id="KW-0732">Signal</keyword>
<dbReference type="Proteomes" id="UP000835052">
    <property type="component" value="Unassembled WGS sequence"/>
</dbReference>
<dbReference type="EMBL" id="CAJGYM010000074">
    <property type="protein sequence ID" value="CAD6196550.1"/>
    <property type="molecule type" value="Genomic_DNA"/>
</dbReference>
<keyword evidence="4" id="KW-1185">Reference proteome</keyword>
<organism evidence="3 4">
    <name type="scientific">Caenorhabditis auriculariae</name>
    <dbReference type="NCBI Taxonomy" id="2777116"/>
    <lineage>
        <taxon>Eukaryota</taxon>
        <taxon>Metazoa</taxon>
        <taxon>Ecdysozoa</taxon>
        <taxon>Nematoda</taxon>
        <taxon>Chromadorea</taxon>
        <taxon>Rhabditida</taxon>
        <taxon>Rhabditina</taxon>
        <taxon>Rhabditomorpha</taxon>
        <taxon>Rhabditoidea</taxon>
        <taxon>Rhabditidae</taxon>
        <taxon>Peloderinae</taxon>
        <taxon>Caenorhabditis</taxon>
    </lineage>
</organism>
<dbReference type="Pfam" id="PF00024">
    <property type="entry name" value="PAN_1"/>
    <property type="match status" value="1"/>
</dbReference>
<evidence type="ECO:0000313" key="3">
    <source>
        <dbReference type="EMBL" id="CAD6196550.1"/>
    </source>
</evidence>
<name>A0A8S1HMU6_9PELO</name>
<proteinExistence type="predicted"/>
<evidence type="ECO:0000313" key="4">
    <source>
        <dbReference type="Proteomes" id="UP000835052"/>
    </source>
</evidence>